<name>A0ABV4UIX3_9MICC</name>
<dbReference type="RefSeq" id="WP_373970664.1">
    <property type="nucleotide sequence ID" value="NZ_JBHDLJ010000002.1"/>
</dbReference>
<proteinExistence type="predicted"/>
<feature type="compositionally biased region" description="Acidic residues" evidence="1">
    <location>
        <begin position="394"/>
        <end position="403"/>
    </location>
</feature>
<feature type="compositionally biased region" description="Basic and acidic residues" evidence="1">
    <location>
        <begin position="298"/>
        <end position="314"/>
    </location>
</feature>
<evidence type="ECO:0000256" key="1">
    <source>
        <dbReference type="SAM" id="MobiDB-lite"/>
    </source>
</evidence>
<dbReference type="Gene3D" id="2.60.120.260">
    <property type="entry name" value="Galactose-binding domain-like"/>
    <property type="match status" value="1"/>
</dbReference>
<accession>A0ABV4UIX3</accession>
<feature type="compositionally biased region" description="Low complexity" evidence="1">
    <location>
        <begin position="316"/>
        <end position="351"/>
    </location>
</feature>
<organism evidence="3 4">
    <name type="scientific">Arthrobacter halodurans</name>
    <dbReference type="NCBI Taxonomy" id="516699"/>
    <lineage>
        <taxon>Bacteria</taxon>
        <taxon>Bacillati</taxon>
        <taxon>Actinomycetota</taxon>
        <taxon>Actinomycetes</taxon>
        <taxon>Micrococcales</taxon>
        <taxon>Micrococcaceae</taxon>
        <taxon>Arthrobacter</taxon>
    </lineage>
</organism>
<keyword evidence="2" id="KW-1133">Transmembrane helix</keyword>
<comment type="caution">
    <text evidence="3">The sequence shown here is derived from an EMBL/GenBank/DDBJ whole genome shotgun (WGS) entry which is preliminary data.</text>
</comment>
<reference evidence="3 4" key="1">
    <citation type="submission" date="2024-09" db="EMBL/GenBank/DDBJ databases">
        <authorList>
            <person name="Salinas-Garcia M.A."/>
            <person name="Prieme A."/>
        </authorList>
    </citation>
    <scope>NUCLEOTIDE SEQUENCE [LARGE SCALE GENOMIC DNA]</scope>
    <source>
        <strain evidence="3 4">DSM 21081</strain>
    </source>
</reference>
<keyword evidence="4" id="KW-1185">Reference proteome</keyword>
<evidence type="ECO:0000313" key="4">
    <source>
        <dbReference type="Proteomes" id="UP001575652"/>
    </source>
</evidence>
<keyword evidence="2" id="KW-0472">Membrane</keyword>
<dbReference type="EMBL" id="JBHDLJ010000002">
    <property type="protein sequence ID" value="MFB0833495.1"/>
    <property type="molecule type" value="Genomic_DNA"/>
</dbReference>
<evidence type="ECO:0000256" key="2">
    <source>
        <dbReference type="SAM" id="Phobius"/>
    </source>
</evidence>
<dbReference type="SUPFAM" id="SSF49785">
    <property type="entry name" value="Galactose-binding domain-like"/>
    <property type="match status" value="1"/>
</dbReference>
<feature type="region of interest" description="Disordered" evidence="1">
    <location>
        <begin position="438"/>
        <end position="470"/>
    </location>
</feature>
<keyword evidence="2" id="KW-0812">Transmembrane</keyword>
<evidence type="ECO:0008006" key="5">
    <source>
        <dbReference type="Google" id="ProtNLM"/>
    </source>
</evidence>
<feature type="compositionally biased region" description="Pro residues" evidence="1">
    <location>
        <begin position="219"/>
        <end position="232"/>
    </location>
</feature>
<feature type="transmembrane region" description="Helical" evidence="2">
    <location>
        <begin position="412"/>
        <end position="430"/>
    </location>
</feature>
<feature type="compositionally biased region" description="Low complexity" evidence="1">
    <location>
        <begin position="185"/>
        <end position="218"/>
    </location>
</feature>
<protein>
    <recommendedName>
        <fullName evidence="5">ABC transporter substrate-binding protein</fullName>
    </recommendedName>
</protein>
<feature type="compositionally biased region" description="Gly residues" evidence="1">
    <location>
        <begin position="352"/>
        <end position="362"/>
    </location>
</feature>
<gene>
    <name evidence="3" type="ORF">ACETWP_02760</name>
</gene>
<dbReference type="Proteomes" id="UP001575652">
    <property type="component" value="Unassembled WGS sequence"/>
</dbReference>
<dbReference type="InterPro" id="IPR008979">
    <property type="entry name" value="Galactose-bd-like_sf"/>
</dbReference>
<evidence type="ECO:0000313" key="3">
    <source>
        <dbReference type="EMBL" id="MFB0833495.1"/>
    </source>
</evidence>
<sequence length="626" mass="63551">MSQPIDVGAVLGGRYKVTEVVLASADGDVVLDGTDQVLNRTVSILVASSANASQVATSAREIATGERYGAMQVLDLGISEGSTYLITNTAEPADLLDLVIQRDAPFVEPFYTDTLGSEIFGVSRSTEPHVYDDDDEYYEEQRAQEANRPGVMDRLPEINLSERFSGLKARFNKGRDTDGDGTGDPGAAPAAGSTDDASLTDATDAPAHGPAAASDGPPAALPPRPAGPPRRQPSPSQQPAGEDTGEIQRPPATQAQSLPPVKPATPRASDADQERGAAKPARGRTSNKVSLYDDAEPQEGRESPAPREQAEPADRGLSAAAGAAAAAAAGAAAGAAGAAAGAAGTPAESAGAGAGSIRGGSGHPSAETGAGRKASVFPAGARNYQQSSPHADPDAADDYDEDSDGGRKATRLIVGGVLALLLVFAVVFAFNNLGPRGEDPVAGDSPSSAPAESGGGGAEPTGEAEPTDAPTVAPQIAGLSRLVPGNQELNAETDATLSRAIDGNQGSMYRSYSYTQPQFGGFAANMVLVVELEEESDVSSVELSGLNGTGGAFQIRVGETDDLGAATEVTSGSFTGPTVTVPVSGDDGGPAKAQYVFINVTELPRLASSSNESRPYGLQVAEIKVS</sequence>
<feature type="region of interest" description="Disordered" evidence="1">
    <location>
        <begin position="171"/>
        <end position="406"/>
    </location>
</feature>